<evidence type="ECO:0000313" key="2">
    <source>
        <dbReference type="EMBL" id="KRK86984.1"/>
    </source>
</evidence>
<comment type="caution">
    <text evidence="2">The sequence shown here is derived from an EMBL/GenBank/DDBJ whole genome shotgun (WGS) entry which is preliminary data.</text>
</comment>
<reference evidence="2 3" key="1">
    <citation type="journal article" date="2015" name="Genome Announc.">
        <title>Expanding the biotechnology potential of lactobacilli through comparative genomics of 213 strains and associated genera.</title>
        <authorList>
            <person name="Sun Z."/>
            <person name="Harris H.M."/>
            <person name="McCann A."/>
            <person name="Guo C."/>
            <person name="Argimon S."/>
            <person name="Zhang W."/>
            <person name="Yang X."/>
            <person name="Jeffery I.B."/>
            <person name="Cooney J.C."/>
            <person name="Kagawa T.F."/>
            <person name="Liu W."/>
            <person name="Song Y."/>
            <person name="Salvetti E."/>
            <person name="Wrobel A."/>
            <person name="Rasinkangas P."/>
            <person name="Parkhill J."/>
            <person name="Rea M.C."/>
            <person name="O'Sullivan O."/>
            <person name="Ritari J."/>
            <person name="Douillard F.P."/>
            <person name="Paul Ross R."/>
            <person name="Yang R."/>
            <person name="Briner A.E."/>
            <person name="Felis G.E."/>
            <person name="de Vos W.M."/>
            <person name="Barrangou R."/>
            <person name="Klaenhammer T.R."/>
            <person name="Caufield P.W."/>
            <person name="Cui Y."/>
            <person name="Zhang H."/>
            <person name="O'Toole P.W."/>
        </authorList>
    </citation>
    <scope>NUCLEOTIDE SEQUENCE [LARGE SCALE GENOMIC DNA]</scope>
    <source>
        <strain evidence="2 3">DSM 19904</strain>
    </source>
</reference>
<accession>A0A0R1KUU3</accession>
<sequence length="175" mass="19523">MLMIRTIRQSDYSNVSDLIRSTFSKTSNGYRNEAELVDRIREDPTYNKRLEVVAENNNQIIGYGLLSEIQVISSESSATGLCLAPLTVDQAFQKTGVGTAIVNELKTRAIRLGYKFISVMGWPDYYPRFGYEKASKFGIKAPFPVPDDVYMIKALVKGGLDGVKGTVKYLSAFDE</sequence>
<dbReference type="PATRIC" id="fig|1423808.3.peg.1534"/>
<dbReference type="EMBL" id="AZEA01000028">
    <property type="protein sequence ID" value="KRK86984.1"/>
    <property type="molecule type" value="Genomic_DNA"/>
</dbReference>
<name>A0A0R1KUU3_9LACO</name>
<gene>
    <name evidence="2" type="ORF">FD17_GL001513</name>
</gene>
<protein>
    <submittedName>
        <fullName evidence="2">Acetyltransferase, GNAT family</fullName>
    </submittedName>
</protein>
<evidence type="ECO:0000259" key="1">
    <source>
        <dbReference type="PROSITE" id="PS51186"/>
    </source>
</evidence>
<dbReference type="InterPro" id="IPR000182">
    <property type="entry name" value="GNAT_dom"/>
</dbReference>
<dbReference type="SUPFAM" id="SSF55729">
    <property type="entry name" value="Acyl-CoA N-acyltransferases (Nat)"/>
    <property type="match status" value="1"/>
</dbReference>
<dbReference type="GO" id="GO:0016747">
    <property type="term" value="F:acyltransferase activity, transferring groups other than amino-acyl groups"/>
    <property type="evidence" value="ECO:0007669"/>
    <property type="project" value="InterPro"/>
</dbReference>
<organism evidence="2 3">
    <name type="scientific">Lentilactobacillus sunkii DSM 19904</name>
    <dbReference type="NCBI Taxonomy" id="1423808"/>
    <lineage>
        <taxon>Bacteria</taxon>
        <taxon>Bacillati</taxon>
        <taxon>Bacillota</taxon>
        <taxon>Bacilli</taxon>
        <taxon>Lactobacillales</taxon>
        <taxon>Lactobacillaceae</taxon>
        <taxon>Lentilactobacillus</taxon>
    </lineage>
</organism>
<proteinExistence type="predicted"/>
<keyword evidence="2" id="KW-0808">Transferase</keyword>
<dbReference type="PROSITE" id="PS51186">
    <property type="entry name" value="GNAT"/>
    <property type="match status" value="1"/>
</dbReference>
<evidence type="ECO:0000313" key="3">
    <source>
        <dbReference type="Proteomes" id="UP000051581"/>
    </source>
</evidence>
<dbReference type="InterPro" id="IPR016181">
    <property type="entry name" value="Acyl_CoA_acyltransferase"/>
</dbReference>
<dbReference type="Proteomes" id="UP000051581">
    <property type="component" value="Unassembled WGS sequence"/>
</dbReference>
<dbReference type="Pfam" id="PF00583">
    <property type="entry name" value="Acetyltransf_1"/>
    <property type="match status" value="1"/>
</dbReference>
<feature type="domain" description="N-acetyltransferase" evidence="1">
    <location>
        <begin position="2"/>
        <end position="156"/>
    </location>
</feature>
<dbReference type="Gene3D" id="3.40.630.30">
    <property type="match status" value="1"/>
</dbReference>
<dbReference type="RefSeq" id="WP_191983142.1">
    <property type="nucleotide sequence ID" value="NZ_AZEA01000028.1"/>
</dbReference>
<dbReference type="AlphaFoldDB" id="A0A0R1KUU3"/>
<dbReference type="CDD" id="cd04301">
    <property type="entry name" value="NAT_SF"/>
    <property type="match status" value="1"/>
</dbReference>
<keyword evidence="3" id="KW-1185">Reference proteome</keyword>